<dbReference type="SUPFAM" id="SSF51197">
    <property type="entry name" value="Clavaminate synthase-like"/>
    <property type="match status" value="1"/>
</dbReference>
<dbReference type="PANTHER" id="PTHR12549:SF38">
    <property type="entry name" value="JMJC DOMAIN-CONTAINING HISTONE DEMETHYLASE 2, ISOFORM A"/>
    <property type="match status" value="1"/>
</dbReference>
<evidence type="ECO:0000256" key="3">
    <source>
        <dbReference type="ARBA" id="ARBA00023242"/>
    </source>
</evidence>
<feature type="non-terminal residue" evidence="5">
    <location>
        <position position="686"/>
    </location>
</feature>
<dbReference type="PROSITE" id="PS51184">
    <property type="entry name" value="JMJC"/>
    <property type="match status" value="1"/>
</dbReference>
<dbReference type="GO" id="GO:0003712">
    <property type="term" value="F:transcription coregulator activity"/>
    <property type="evidence" value="ECO:0007669"/>
    <property type="project" value="InterPro"/>
</dbReference>
<dbReference type="GO" id="GO:0006357">
    <property type="term" value="P:regulation of transcription by RNA polymerase II"/>
    <property type="evidence" value="ECO:0007669"/>
    <property type="project" value="InterPro"/>
</dbReference>
<dbReference type="GO" id="GO:0032454">
    <property type="term" value="F:histone H3K9 demethylase activity"/>
    <property type="evidence" value="ECO:0007669"/>
    <property type="project" value="InterPro"/>
</dbReference>
<reference evidence="5" key="1">
    <citation type="submission" date="2020-11" db="EMBL/GenBank/DDBJ databases">
        <authorList>
            <person name="Tran Van P."/>
        </authorList>
    </citation>
    <scope>NUCLEOTIDE SEQUENCE</scope>
</reference>
<keyword evidence="2" id="KW-0479">Metal-binding</keyword>
<keyword evidence="3" id="KW-0539">Nucleus</keyword>
<dbReference type="AlphaFoldDB" id="A0A7R9GIY2"/>
<dbReference type="GO" id="GO:0000785">
    <property type="term" value="C:chromatin"/>
    <property type="evidence" value="ECO:0007669"/>
    <property type="project" value="TreeGrafter"/>
</dbReference>
<dbReference type="InterPro" id="IPR019364">
    <property type="entry name" value="Mediatior_Med8_fun/met"/>
</dbReference>
<dbReference type="GO" id="GO:0000118">
    <property type="term" value="C:histone deacetylase complex"/>
    <property type="evidence" value="ECO:0007669"/>
    <property type="project" value="TreeGrafter"/>
</dbReference>
<dbReference type="Pfam" id="PF10232">
    <property type="entry name" value="Med8"/>
    <property type="match status" value="1"/>
</dbReference>
<dbReference type="SMART" id="SM00558">
    <property type="entry name" value="JmjC"/>
    <property type="match status" value="1"/>
</dbReference>
<dbReference type="GO" id="GO:0031490">
    <property type="term" value="F:chromatin DNA binding"/>
    <property type="evidence" value="ECO:0007669"/>
    <property type="project" value="TreeGrafter"/>
</dbReference>
<protein>
    <recommendedName>
        <fullName evidence="4">JmjC domain-containing protein</fullName>
    </recommendedName>
</protein>
<dbReference type="GO" id="GO:0046872">
    <property type="term" value="F:metal ion binding"/>
    <property type="evidence" value="ECO:0007669"/>
    <property type="project" value="UniProtKB-KW"/>
</dbReference>
<evidence type="ECO:0000256" key="1">
    <source>
        <dbReference type="ARBA" id="ARBA00004123"/>
    </source>
</evidence>
<dbReference type="EMBL" id="OA889579">
    <property type="protein sequence ID" value="CAD7284266.1"/>
    <property type="molecule type" value="Genomic_DNA"/>
</dbReference>
<evidence type="ECO:0000259" key="4">
    <source>
        <dbReference type="PROSITE" id="PS51184"/>
    </source>
</evidence>
<gene>
    <name evidence="5" type="ORF">NMOB1V02_LOCUS11873</name>
</gene>
<comment type="subcellular location">
    <subcellularLocation>
        <location evidence="1">Nucleus</location>
    </subcellularLocation>
</comment>
<sequence>MYAEAENLLSSARYFEALHREELDFSDKQPGEVFACLTQNRTCGELISQDKTVYGEIPKCRECVSAQQNGRSSDRLCRFQDFRTFIFRRNVVKPSVGFLKYSYISNPEEFEPWLPTKSALQTSPEKLKLSAGKMLSNVGDCFCRIVREEQEVLDLHSKSCEVQNYKPSVAYKRLPPLVRDICDVCETTLFNLHWICKECGFGVCIDCYKENKADEERDPDDKALLRRRIWPPCTKENPDHCSTDLMLTQLIPGSLLFDMSEAMHALRDELKREWRAGQPVIVSNIGKRMDLSLWRPSKFSDDFGEEEHDLVNCLTDKVLVNQPMKKFWDGFDDKKKRMLCGNGLPMLLKLKDWPPGADFADVMPDRFRDVMQALPIPPFTRRDGIMNLASYLPSQFLPPDLGPKMYIAYGSAGNPMLGTTNLHLDISDAVNVMAYVGSSGELQDELKKATRALMLAGVDLSTLEAINETDRLPGALWHIYEAKDAPVIRRFLRKIAAEKGHRVKADSDPIHDQQTYLDDTLRERLREEYGVLGYGFVQCLGDAVFIPAGAPHQVRNLLNCIKVAEDFVSSETLEKCFELTKEFRRLSAAHANREDKLQIKNIVYQSIRQALSVLLPETILFVCVFVGIDFGPANMQRTEKHLDAALDAMIQRVTDLKNAIAQVIAKIDVERDTLKWPSLLDSYGLL</sequence>
<proteinExistence type="predicted"/>
<name>A0A7R9GIY2_9CRUS</name>
<evidence type="ECO:0000256" key="2">
    <source>
        <dbReference type="ARBA" id="ARBA00022723"/>
    </source>
</evidence>
<organism evidence="5">
    <name type="scientific">Notodromas monacha</name>
    <dbReference type="NCBI Taxonomy" id="399045"/>
    <lineage>
        <taxon>Eukaryota</taxon>
        <taxon>Metazoa</taxon>
        <taxon>Ecdysozoa</taxon>
        <taxon>Arthropoda</taxon>
        <taxon>Crustacea</taxon>
        <taxon>Oligostraca</taxon>
        <taxon>Ostracoda</taxon>
        <taxon>Podocopa</taxon>
        <taxon>Podocopida</taxon>
        <taxon>Cypridocopina</taxon>
        <taxon>Cypridoidea</taxon>
        <taxon>Cyprididae</taxon>
        <taxon>Notodromas</taxon>
    </lineage>
</organism>
<evidence type="ECO:0000313" key="6">
    <source>
        <dbReference type="Proteomes" id="UP000678499"/>
    </source>
</evidence>
<feature type="domain" description="JmjC" evidence="4">
    <location>
        <begin position="365"/>
        <end position="584"/>
    </location>
</feature>
<keyword evidence="6" id="KW-1185">Reference proteome</keyword>
<dbReference type="Gene3D" id="2.60.120.650">
    <property type="entry name" value="Cupin"/>
    <property type="match status" value="1"/>
</dbReference>
<dbReference type="InterPro" id="IPR045109">
    <property type="entry name" value="LSDs-like"/>
</dbReference>
<dbReference type="EMBL" id="CAJPEX010007542">
    <property type="protein sequence ID" value="CAG0924418.1"/>
    <property type="molecule type" value="Genomic_DNA"/>
</dbReference>
<dbReference type="Proteomes" id="UP000678499">
    <property type="component" value="Unassembled WGS sequence"/>
</dbReference>
<evidence type="ECO:0000313" key="5">
    <source>
        <dbReference type="EMBL" id="CAD7284266.1"/>
    </source>
</evidence>
<dbReference type="InterPro" id="IPR003347">
    <property type="entry name" value="JmjC_dom"/>
</dbReference>
<dbReference type="PANTHER" id="PTHR12549">
    <property type="entry name" value="JMJC DOMAIN-CONTAINING HISTONE DEMETHYLATION PROTEIN"/>
    <property type="match status" value="1"/>
</dbReference>
<dbReference type="GO" id="GO:0016592">
    <property type="term" value="C:mediator complex"/>
    <property type="evidence" value="ECO:0007669"/>
    <property type="project" value="InterPro"/>
</dbReference>
<dbReference type="Pfam" id="PF02373">
    <property type="entry name" value="JmjC"/>
    <property type="match status" value="1"/>
</dbReference>
<accession>A0A7R9GIY2</accession>
<dbReference type="OrthoDB" id="1667110at2759"/>